<dbReference type="FunFam" id="3.20.20.80:FF:000030">
    <property type="entry name" value="Lysosomal acid glucosylceramidase"/>
    <property type="match status" value="1"/>
</dbReference>
<dbReference type="GO" id="GO:0016241">
    <property type="term" value="P:regulation of macroautophagy"/>
    <property type="evidence" value="ECO:0007669"/>
    <property type="project" value="UniProtKB-ARBA"/>
</dbReference>
<dbReference type="GO" id="GO:0004348">
    <property type="term" value="F:glucosylceramidase activity"/>
    <property type="evidence" value="ECO:0007669"/>
    <property type="project" value="UniProtKB-EC"/>
</dbReference>
<dbReference type="GO" id="GO:0016758">
    <property type="term" value="F:hexosyltransferase activity"/>
    <property type="evidence" value="ECO:0007669"/>
    <property type="project" value="UniProtKB-ARBA"/>
</dbReference>
<evidence type="ECO:0000256" key="5">
    <source>
        <dbReference type="ARBA" id="ARBA00012658"/>
    </source>
</evidence>
<evidence type="ECO:0000256" key="13">
    <source>
        <dbReference type="SAM" id="MobiDB-lite"/>
    </source>
</evidence>
<dbReference type="GO" id="GO:0005764">
    <property type="term" value="C:lysosome"/>
    <property type="evidence" value="ECO:0007669"/>
    <property type="project" value="UniProtKB-ARBA"/>
</dbReference>
<dbReference type="GO" id="GO:0010605">
    <property type="term" value="P:negative regulation of macromolecule metabolic process"/>
    <property type="evidence" value="ECO:0007669"/>
    <property type="project" value="UniProtKB-ARBA"/>
</dbReference>
<dbReference type="Pfam" id="PF02055">
    <property type="entry name" value="Glyco_hydro_30"/>
    <property type="match status" value="1"/>
</dbReference>
<dbReference type="GO" id="GO:0007040">
    <property type="term" value="P:lysosome organization"/>
    <property type="evidence" value="ECO:0007669"/>
    <property type="project" value="UniProtKB-ARBA"/>
</dbReference>
<comment type="catalytic activity">
    <reaction evidence="1">
        <text>a beta-D-glucosyl-(1&lt;-&gt;1')-N-acylsphing-4-enine + H2O = an N-acylsphing-4-enine + D-glucose</text>
        <dbReference type="Rhea" id="RHEA:13269"/>
        <dbReference type="ChEBI" id="CHEBI:4167"/>
        <dbReference type="ChEBI" id="CHEBI:15377"/>
        <dbReference type="ChEBI" id="CHEBI:22801"/>
        <dbReference type="ChEBI" id="CHEBI:52639"/>
        <dbReference type="EC" id="3.2.1.45"/>
    </reaction>
    <physiologicalReaction direction="left-to-right" evidence="1">
        <dbReference type="Rhea" id="RHEA:13270"/>
    </physiologicalReaction>
</comment>
<evidence type="ECO:0000256" key="8">
    <source>
        <dbReference type="ARBA" id="ARBA00022919"/>
    </source>
</evidence>
<evidence type="ECO:0000256" key="12">
    <source>
        <dbReference type="RuleBase" id="RU361188"/>
    </source>
</evidence>
<dbReference type="GO" id="GO:0008202">
    <property type="term" value="P:steroid metabolic process"/>
    <property type="evidence" value="ECO:0007669"/>
    <property type="project" value="UniProtKB-ARBA"/>
</dbReference>
<dbReference type="GO" id="GO:0051246">
    <property type="term" value="P:regulation of protein metabolic process"/>
    <property type="evidence" value="ECO:0007669"/>
    <property type="project" value="UniProtKB-ARBA"/>
</dbReference>
<comment type="pathway">
    <text evidence="3">Sphingolipid metabolism.</text>
</comment>
<evidence type="ECO:0000256" key="7">
    <source>
        <dbReference type="ARBA" id="ARBA00022801"/>
    </source>
</evidence>
<sequence>MESSNKAAEESFENLLADSAKETNNARAAESGQKECMKRSFPHNKTQSSSFVCVCNSNFCDEPAPLEPRVLEDGRTVVYYVTSRDEHRLARQITEFVAPEKLRSTGEEVSDPSTEADIIVDASKTFQTIFGFGGAFTDAAGISMHPLSEKCRQNLLRSYFHAESGIGYTVGRVPIASCDFSTHEYSYCDQEDDFELKTFALAPEDLDFKIPFLHAATNISGGALKLFASPWSAPGWMKTNGRMKDGARLKGEVNGKYYDTYAQYFKKFFEEYHKNGLDFWGLTMQNEPRNETWPWQTMDLDFTMQREFAYAKLSPALKSSDATKDIKIMGCDDNRGVALQAAKELYADEEKAKAIDGIATHWYDHADFASTLGPTHDVRPDKFILASEACNGDRAWEHMPLLGDWDRGIEYAHDILNMLRNWAVGWTDWNLCLDLQGGPNWAGNYVDAPIIVNKTADEFYKQPMFYVMGHFSKFVTRGSVHIDSSFAPSSPLKDTIEHVAFVTPTGQRVMVLTNLAKSNKSIDVIIRDAEAAGKTTKIVLGPQSIVTAIWSPTIVR</sequence>
<feature type="domain" description="Glycosyl hydrolase family 30 beta sandwich" evidence="15">
    <location>
        <begin position="478"/>
        <end position="547"/>
    </location>
</feature>
<dbReference type="SUPFAM" id="SSF51445">
    <property type="entry name" value="(Trans)glycosidases"/>
    <property type="match status" value="1"/>
</dbReference>
<keyword evidence="6" id="KW-0732">Signal</keyword>
<evidence type="ECO:0000256" key="11">
    <source>
        <dbReference type="ARBA" id="ARBA00051345"/>
    </source>
</evidence>
<keyword evidence="9 12" id="KW-0443">Lipid metabolism</keyword>
<accession>A0AAD4RC81</accession>
<evidence type="ECO:0000313" key="17">
    <source>
        <dbReference type="Proteomes" id="UP001201812"/>
    </source>
</evidence>
<evidence type="ECO:0000313" key="16">
    <source>
        <dbReference type="EMBL" id="KAI1726064.1"/>
    </source>
</evidence>
<dbReference type="GO" id="GO:0030163">
    <property type="term" value="P:protein catabolic process"/>
    <property type="evidence" value="ECO:0007669"/>
    <property type="project" value="UniProtKB-ARBA"/>
</dbReference>
<dbReference type="AlphaFoldDB" id="A0AAD4RC81"/>
<feature type="domain" description="Glycosyl hydrolase family 30 TIM-barrel" evidence="14">
    <location>
        <begin position="130"/>
        <end position="475"/>
    </location>
</feature>
<feature type="region of interest" description="Disordered" evidence="13">
    <location>
        <begin position="1"/>
        <end position="35"/>
    </location>
</feature>
<evidence type="ECO:0000259" key="15">
    <source>
        <dbReference type="Pfam" id="PF17189"/>
    </source>
</evidence>
<evidence type="ECO:0000256" key="1">
    <source>
        <dbReference type="ARBA" id="ARBA00001013"/>
    </source>
</evidence>
<comment type="catalytic activity">
    <reaction evidence="10">
        <text>a beta-D-glucosylceramide + H2O = an N-acyl-sphingoid base + D-glucose</text>
        <dbReference type="Rhea" id="RHEA:81447"/>
        <dbReference type="ChEBI" id="CHEBI:4167"/>
        <dbReference type="ChEBI" id="CHEBI:15377"/>
        <dbReference type="ChEBI" id="CHEBI:83264"/>
        <dbReference type="ChEBI" id="CHEBI:83273"/>
    </reaction>
    <physiologicalReaction direction="left-to-right" evidence="10">
        <dbReference type="Rhea" id="RHEA:81448"/>
    </physiologicalReaction>
</comment>
<organism evidence="16 17">
    <name type="scientific">Ditylenchus destructor</name>
    <dbReference type="NCBI Taxonomy" id="166010"/>
    <lineage>
        <taxon>Eukaryota</taxon>
        <taxon>Metazoa</taxon>
        <taxon>Ecdysozoa</taxon>
        <taxon>Nematoda</taxon>
        <taxon>Chromadorea</taxon>
        <taxon>Rhabditida</taxon>
        <taxon>Tylenchina</taxon>
        <taxon>Tylenchomorpha</taxon>
        <taxon>Sphaerularioidea</taxon>
        <taxon>Anguinidae</taxon>
        <taxon>Anguininae</taxon>
        <taxon>Ditylenchus</taxon>
    </lineage>
</organism>
<dbReference type="Gene3D" id="3.20.20.80">
    <property type="entry name" value="Glycosidases"/>
    <property type="match status" value="1"/>
</dbReference>
<dbReference type="InterPro" id="IPR033452">
    <property type="entry name" value="GH30_C"/>
</dbReference>
<comment type="similarity">
    <text evidence="4 12">Belongs to the glycosyl hydrolase 30 family.</text>
</comment>
<dbReference type="GO" id="GO:0006914">
    <property type="term" value="P:autophagy"/>
    <property type="evidence" value="ECO:0007669"/>
    <property type="project" value="UniProtKB-ARBA"/>
</dbReference>
<evidence type="ECO:0000256" key="6">
    <source>
        <dbReference type="ARBA" id="ARBA00022729"/>
    </source>
</evidence>
<dbReference type="InterPro" id="IPR033453">
    <property type="entry name" value="Glyco_hydro_30_TIM-barrel"/>
</dbReference>
<dbReference type="Pfam" id="PF17189">
    <property type="entry name" value="Glyco_hydro_30C"/>
    <property type="match status" value="1"/>
</dbReference>
<evidence type="ECO:0000256" key="10">
    <source>
        <dbReference type="ARBA" id="ARBA00050474"/>
    </source>
</evidence>
<dbReference type="PANTHER" id="PTHR11069:SF23">
    <property type="entry name" value="LYSOSOMAL ACID GLUCOSYLCERAMIDASE"/>
    <property type="match status" value="1"/>
</dbReference>
<evidence type="ECO:0000256" key="9">
    <source>
        <dbReference type="ARBA" id="ARBA00023098"/>
    </source>
</evidence>
<dbReference type="GO" id="GO:0006066">
    <property type="term" value="P:alcohol metabolic process"/>
    <property type="evidence" value="ECO:0007669"/>
    <property type="project" value="UniProtKB-ARBA"/>
</dbReference>
<evidence type="ECO:0000256" key="4">
    <source>
        <dbReference type="ARBA" id="ARBA00005382"/>
    </source>
</evidence>
<comment type="pathway">
    <text evidence="2">Lipid metabolism; sphingolipid metabolism.</text>
</comment>
<name>A0AAD4RC81_9BILA</name>
<dbReference type="EMBL" id="JAKKPZ010000002">
    <property type="protein sequence ID" value="KAI1726064.1"/>
    <property type="molecule type" value="Genomic_DNA"/>
</dbReference>
<evidence type="ECO:0000256" key="2">
    <source>
        <dbReference type="ARBA" id="ARBA00004760"/>
    </source>
</evidence>
<gene>
    <name evidence="16" type="ORF">DdX_02758</name>
</gene>
<dbReference type="GO" id="GO:0005102">
    <property type="term" value="F:signaling receptor binding"/>
    <property type="evidence" value="ECO:0007669"/>
    <property type="project" value="UniProtKB-ARBA"/>
</dbReference>
<protein>
    <recommendedName>
        <fullName evidence="5 12">Glucosylceramidase</fullName>
        <ecNumber evidence="5 12">3.2.1.45</ecNumber>
    </recommendedName>
</protein>
<keyword evidence="8 12" id="KW-0746">Sphingolipid metabolism</keyword>
<evidence type="ECO:0000256" key="3">
    <source>
        <dbReference type="ARBA" id="ARBA00004991"/>
    </source>
</evidence>
<comment type="catalytic activity">
    <reaction evidence="11">
        <text>an N-acyl-1-beta-D-glucosyl-15-methylhexadecasphing-4-enine + H2O = an N-acyl-15-methylhexadecasphing-4-enine + D-glucose</text>
        <dbReference type="Rhea" id="RHEA:34755"/>
        <dbReference type="ChEBI" id="CHEBI:4167"/>
        <dbReference type="ChEBI" id="CHEBI:15377"/>
        <dbReference type="ChEBI" id="CHEBI:70815"/>
        <dbReference type="ChEBI" id="CHEBI:70846"/>
    </reaction>
    <physiologicalReaction direction="left-to-right" evidence="11">
        <dbReference type="Rhea" id="RHEA:34756"/>
    </physiologicalReaction>
</comment>
<keyword evidence="17" id="KW-1185">Reference proteome</keyword>
<keyword evidence="12" id="KW-0326">Glycosidase</keyword>
<dbReference type="EC" id="3.2.1.45" evidence="5 12"/>
<reference evidence="16" key="1">
    <citation type="submission" date="2022-01" db="EMBL/GenBank/DDBJ databases">
        <title>Genome Sequence Resource for Two Populations of Ditylenchus destructor, the Migratory Endoparasitic Phytonematode.</title>
        <authorList>
            <person name="Zhang H."/>
            <person name="Lin R."/>
            <person name="Xie B."/>
        </authorList>
    </citation>
    <scope>NUCLEOTIDE SEQUENCE</scope>
    <source>
        <strain evidence="16">BazhouSP</strain>
    </source>
</reference>
<dbReference type="InterPro" id="IPR001139">
    <property type="entry name" value="Glyco_hydro_30"/>
</dbReference>
<dbReference type="Proteomes" id="UP001201812">
    <property type="component" value="Unassembled WGS sequence"/>
</dbReference>
<keyword evidence="7 12" id="KW-0378">Hydrolase</keyword>
<dbReference type="GO" id="GO:0005774">
    <property type="term" value="C:vacuolar membrane"/>
    <property type="evidence" value="ECO:0007669"/>
    <property type="project" value="UniProtKB-ARBA"/>
</dbReference>
<comment type="caution">
    <text evidence="16">The sequence shown here is derived from an EMBL/GenBank/DDBJ whole genome shotgun (WGS) entry which is preliminary data.</text>
</comment>
<dbReference type="PRINTS" id="PR00843">
    <property type="entry name" value="GLHYDRLASE30"/>
</dbReference>
<dbReference type="PANTHER" id="PTHR11069">
    <property type="entry name" value="GLUCOSYLCERAMIDASE"/>
    <property type="match status" value="1"/>
</dbReference>
<dbReference type="GO" id="GO:0042391">
    <property type="term" value="P:regulation of membrane potential"/>
    <property type="evidence" value="ECO:0007669"/>
    <property type="project" value="UniProtKB-ARBA"/>
</dbReference>
<proteinExistence type="inferred from homology"/>
<dbReference type="GO" id="GO:0032006">
    <property type="term" value="P:regulation of TOR signaling"/>
    <property type="evidence" value="ECO:0007669"/>
    <property type="project" value="UniProtKB-ARBA"/>
</dbReference>
<dbReference type="GO" id="GO:0006680">
    <property type="term" value="P:glucosylceramide catabolic process"/>
    <property type="evidence" value="ECO:0007669"/>
    <property type="project" value="TreeGrafter"/>
</dbReference>
<dbReference type="InterPro" id="IPR017853">
    <property type="entry name" value="GH"/>
</dbReference>
<evidence type="ECO:0000259" key="14">
    <source>
        <dbReference type="Pfam" id="PF02055"/>
    </source>
</evidence>